<keyword evidence="2" id="KW-1185">Reference proteome</keyword>
<sequence>NYIEVMKEGECICLTIDVERFEAAIADPSQKVHGGFQRGTFGASILQGLARENITGS</sequence>
<feature type="non-terminal residue" evidence="1">
    <location>
        <position position="57"/>
    </location>
</feature>
<evidence type="ECO:0000313" key="2">
    <source>
        <dbReference type="Proteomes" id="UP001153678"/>
    </source>
</evidence>
<dbReference type="EMBL" id="CAMKVN010024234">
    <property type="protein sequence ID" value="CAI2200393.1"/>
    <property type="molecule type" value="Genomic_DNA"/>
</dbReference>
<protein>
    <submittedName>
        <fullName evidence="1">2986_t:CDS:1</fullName>
    </submittedName>
</protein>
<dbReference type="Proteomes" id="UP001153678">
    <property type="component" value="Unassembled WGS sequence"/>
</dbReference>
<accession>A0A9W4TCD2</accession>
<comment type="caution">
    <text evidence="1">The sequence shown here is derived from an EMBL/GenBank/DDBJ whole genome shotgun (WGS) entry which is preliminary data.</text>
</comment>
<dbReference type="AlphaFoldDB" id="A0A9W4TCD2"/>
<organism evidence="1 2">
    <name type="scientific">Funneliformis geosporum</name>
    <dbReference type="NCBI Taxonomy" id="1117311"/>
    <lineage>
        <taxon>Eukaryota</taxon>
        <taxon>Fungi</taxon>
        <taxon>Fungi incertae sedis</taxon>
        <taxon>Mucoromycota</taxon>
        <taxon>Glomeromycotina</taxon>
        <taxon>Glomeromycetes</taxon>
        <taxon>Glomerales</taxon>
        <taxon>Glomeraceae</taxon>
        <taxon>Funneliformis</taxon>
    </lineage>
</organism>
<feature type="non-terminal residue" evidence="1">
    <location>
        <position position="1"/>
    </location>
</feature>
<dbReference type="OrthoDB" id="10006997at2759"/>
<gene>
    <name evidence="1" type="ORF">FWILDA_LOCUS19546</name>
</gene>
<evidence type="ECO:0000313" key="1">
    <source>
        <dbReference type="EMBL" id="CAI2200393.1"/>
    </source>
</evidence>
<name>A0A9W4TCD2_9GLOM</name>
<proteinExistence type="predicted"/>
<reference evidence="1" key="1">
    <citation type="submission" date="2022-08" db="EMBL/GenBank/DDBJ databases">
        <authorList>
            <person name="Kallberg Y."/>
            <person name="Tangrot J."/>
            <person name="Rosling A."/>
        </authorList>
    </citation>
    <scope>NUCLEOTIDE SEQUENCE</scope>
    <source>
        <strain evidence="1">Wild A</strain>
    </source>
</reference>